<dbReference type="EC" id="2.7.7.65" evidence="1"/>
<evidence type="ECO:0000313" key="5">
    <source>
        <dbReference type="Proteomes" id="UP001236258"/>
    </source>
</evidence>
<dbReference type="Proteomes" id="UP001236258">
    <property type="component" value="Unassembled WGS sequence"/>
</dbReference>
<organism evidence="4 5">
    <name type="scientific">Alkalimonas delamerensis</name>
    <dbReference type="NCBI Taxonomy" id="265981"/>
    <lineage>
        <taxon>Bacteria</taxon>
        <taxon>Pseudomonadati</taxon>
        <taxon>Pseudomonadota</taxon>
        <taxon>Gammaproteobacteria</taxon>
        <taxon>Alkalimonas</taxon>
    </lineage>
</organism>
<dbReference type="PANTHER" id="PTHR45138:SF9">
    <property type="entry name" value="DIGUANYLATE CYCLASE DGCM-RELATED"/>
    <property type="match status" value="1"/>
</dbReference>
<dbReference type="CDD" id="cd01949">
    <property type="entry name" value="GGDEF"/>
    <property type="match status" value="1"/>
</dbReference>
<comment type="catalytic activity">
    <reaction evidence="2">
        <text>2 GTP = 3',3'-c-di-GMP + 2 diphosphate</text>
        <dbReference type="Rhea" id="RHEA:24898"/>
        <dbReference type="ChEBI" id="CHEBI:33019"/>
        <dbReference type="ChEBI" id="CHEBI:37565"/>
        <dbReference type="ChEBI" id="CHEBI:58805"/>
        <dbReference type="EC" id="2.7.7.65"/>
    </reaction>
</comment>
<dbReference type="NCBIfam" id="TIGR00254">
    <property type="entry name" value="GGDEF"/>
    <property type="match status" value="1"/>
</dbReference>
<evidence type="ECO:0000259" key="3">
    <source>
        <dbReference type="PROSITE" id="PS50887"/>
    </source>
</evidence>
<feature type="domain" description="GGDEF" evidence="3">
    <location>
        <begin position="372"/>
        <end position="509"/>
    </location>
</feature>
<accession>A0ABT9GS72</accession>
<comment type="caution">
    <text evidence="4">The sequence shown here is derived from an EMBL/GenBank/DDBJ whole genome shotgun (WGS) entry which is preliminary data.</text>
</comment>
<proteinExistence type="predicted"/>
<name>A0ABT9GS72_9GAMM</name>
<dbReference type="Pfam" id="PF00990">
    <property type="entry name" value="GGDEF"/>
    <property type="match status" value="1"/>
</dbReference>
<dbReference type="EMBL" id="JAUZVY010000005">
    <property type="protein sequence ID" value="MDP4529831.1"/>
    <property type="molecule type" value="Genomic_DNA"/>
</dbReference>
<dbReference type="InterPro" id="IPR029787">
    <property type="entry name" value="Nucleotide_cyclase"/>
</dbReference>
<dbReference type="InterPro" id="IPR043128">
    <property type="entry name" value="Rev_trsase/Diguanyl_cyclase"/>
</dbReference>
<evidence type="ECO:0000256" key="2">
    <source>
        <dbReference type="ARBA" id="ARBA00034247"/>
    </source>
</evidence>
<keyword evidence="4" id="KW-0808">Transferase</keyword>
<sequence>MNAYLEQLAKSVSKASDLESLTRPLLALLQEMTSLDSTYLTRIDEAAGFQQILYAVNSRQLQLPEGLTVPWQDTLCRRALEDECFITQDVPAVWGDSEAARELGLQTYVSVPVYLSSGELYGTLCGASADKAEVDEKHSRILQLFAQLIAWQLERERQLTLQASRAVQAETRLHAMSLLAELGDLCLLATSLTEVLTKTSVLLQQLADWSLVLPFRQRADTPELLNPVPLTEAQQEAVFYLIRCYSQQALNSQQLLWLCDSDQEVVRAMRLTLGLQPTGAVACITAENHHELDGGILLLSDRRDLPDPSFLLSCTNYLSLLATRLYDQSRLLQMNKELSVHALHDPLTGLANRRYLLESLQRTMAQKNRHGGKLLLAFIDLDKFKAINDHYGHQTGDAFLQQLASRLQGTMRDGDLVSRYGGDEFIVMACVAADADESQAEASLRSRLEQATTGRFELPGVALEYAGPSIGIVHWQPGGADMESLILQADQAMYQVKQERKAAAKATPD</sequence>
<evidence type="ECO:0000256" key="1">
    <source>
        <dbReference type="ARBA" id="ARBA00012528"/>
    </source>
</evidence>
<dbReference type="Pfam" id="PF13185">
    <property type="entry name" value="GAF_2"/>
    <property type="match status" value="1"/>
</dbReference>
<dbReference type="Gene3D" id="3.30.450.40">
    <property type="match status" value="1"/>
</dbReference>
<protein>
    <recommendedName>
        <fullName evidence="1">diguanylate cyclase</fullName>
        <ecNumber evidence="1">2.7.7.65</ecNumber>
    </recommendedName>
</protein>
<dbReference type="PANTHER" id="PTHR45138">
    <property type="entry name" value="REGULATORY COMPONENTS OF SENSORY TRANSDUCTION SYSTEM"/>
    <property type="match status" value="1"/>
</dbReference>
<dbReference type="SUPFAM" id="SSF55781">
    <property type="entry name" value="GAF domain-like"/>
    <property type="match status" value="1"/>
</dbReference>
<dbReference type="InterPro" id="IPR050469">
    <property type="entry name" value="Diguanylate_Cyclase"/>
</dbReference>
<keyword evidence="5" id="KW-1185">Reference proteome</keyword>
<dbReference type="InterPro" id="IPR000160">
    <property type="entry name" value="GGDEF_dom"/>
</dbReference>
<dbReference type="Gene3D" id="3.30.70.270">
    <property type="match status" value="1"/>
</dbReference>
<dbReference type="SMART" id="SM00267">
    <property type="entry name" value="GGDEF"/>
    <property type="match status" value="1"/>
</dbReference>
<dbReference type="SMART" id="SM00065">
    <property type="entry name" value="GAF"/>
    <property type="match status" value="1"/>
</dbReference>
<dbReference type="PROSITE" id="PS50887">
    <property type="entry name" value="GGDEF"/>
    <property type="match status" value="1"/>
</dbReference>
<evidence type="ECO:0000313" key="4">
    <source>
        <dbReference type="EMBL" id="MDP4529831.1"/>
    </source>
</evidence>
<dbReference type="InterPro" id="IPR003018">
    <property type="entry name" value="GAF"/>
</dbReference>
<dbReference type="SUPFAM" id="SSF55073">
    <property type="entry name" value="Nucleotide cyclase"/>
    <property type="match status" value="1"/>
</dbReference>
<dbReference type="InterPro" id="IPR029016">
    <property type="entry name" value="GAF-like_dom_sf"/>
</dbReference>
<dbReference type="GO" id="GO:0052621">
    <property type="term" value="F:diguanylate cyclase activity"/>
    <property type="evidence" value="ECO:0007669"/>
    <property type="project" value="UniProtKB-EC"/>
</dbReference>
<reference evidence="4 5" key="1">
    <citation type="submission" date="2023-08" db="EMBL/GenBank/DDBJ databases">
        <authorList>
            <person name="Joshi A."/>
            <person name="Thite S."/>
        </authorList>
    </citation>
    <scope>NUCLEOTIDE SEQUENCE [LARGE SCALE GENOMIC DNA]</scope>
    <source>
        <strain evidence="4 5">1E1</strain>
    </source>
</reference>
<gene>
    <name evidence="4" type="ORF">Q3O59_12450</name>
</gene>
<dbReference type="RefSeq" id="WP_305945883.1">
    <property type="nucleotide sequence ID" value="NZ_JAUZVY010000005.1"/>
</dbReference>
<keyword evidence="4" id="KW-0548">Nucleotidyltransferase</keyword>